<dbReference type="SUPFAM" id="SSF47413">
    <property type="entry name" value="lambda repressor-like DNA-binding domains"/>
    <property type="match status" value="1"/>
</dbReference>
<gene>
    <name evidence="3" type="ORF">EDD77_11935</name>
</gene>
<evidence type="ECO:0000259" key="2">
    <source>
        <dbReference type="PROSITE" id="PS50943"/>
    </source>
</evidence>
<dbReference type="AlphaFoldDB" id="A0A4R1QPS6"/>
<evidence type="ECO:0000256" key="1">
    <source>
        <dbReference type="ARBA" id="ARBA00023125"/>
    </source>
</evidence>
<dbReference type="PANTHER" id="PTHR46797">
    <property type="entry name" value="HTH-TYPE TRANSCRIPTIONAL REGULATOR"/>
    <property type="match status" value="1"/>
</dbReference>
<dbReference type="STRING" id="1650663.GCA_001486665_01982"/>
<sequence length="107" mass="11658">MELTSIGKNIRKFRHALSLRLEDLAEKAGLSVNYVGALERGEKFPSLGSFILIANALEVSADLLLADVLTAGYTVKESLLAEKLDGLSVPQRNQVYTVLDALLQTIQ</sequence>
<protein>
    <submittedName>
        <fullName evidence="3">Helix-turn-helix protein</fullName>
    </submittedName>
</protein>
<keyword evidence="1" id="KW-0238">DNA-binding</keyword>
<dbReference type="GO" id="GO:0003677">
    <property type="term" value="F:DNA binding"/>
    <property type="evidence" value="ECO:0007669"/>
    <property type="project" value="UniProtKB-KW"/>
</dbReference>
<dbReference type="Pfam" id="PF01381">
    <property type="entry name" value="HTH_3"/>
    <property type="match status" value="1"/>
</dbReference>
<dbReference type="InterPro" id="IPR010982">
    <property type="entry name" value="Lambda_DNA-bd_dom_sf"/>
</dbReference>
<feature type="domain" description="HTH cro/C1-type" evidence="2">
    <location>
        <begin position="10"/>
        <end position="64"/>
    </location>
</feature>
<accession>A0A4R1QPS6</accession>
<organism evidence="3 4">
    <name type="scientific">Allofournierella massiliensis</name>
    <dbReference type="NCBI Taxonomy" id="1650663"/>
    <lineage>
        <taxon>Bacteria</taxon>
        <taxon>Bacillati</taxon>
        <taxon>Bacillota</taxon>
        <taxon>Clostridia</taxon>
        <taxon>Eubacteriales</taxon>
        <taxon>Oscillospiraceae</taxon>
        <taxon>Allofournierella</taxon>
    </lineage>
</organism>
<dbReference type="GO" id="GO:0005829">
    <property type="term" value="C:cytosol"/>
    <property type="evidence" value="ECO:0007669"/>
    <property type="project" value="TreeGrafter"/>
</dbReference>
<dbReference type="GO" id="GO:0003700">
    <property type="term" value="F:DNA-binding transcription factor activity"/>
    <property type="evidence" value="ECO:0007669"/>
    <property type="project" value="TreeGrafter"/>
</dbReference>
<proteinExistence type="predicted"/>
<evidence type="ECO:0000313" key="3">
    <source>
        <dbReference type="EMBL" id="TCL54911.1"/>
    </source>
</evidence>
<name>A0A4R1QPS6_9FIRM</name>
<dbReference type="CDD" id="cd00093">
    <property type="entry name" value="HTH_XRE"/>
    <property type="match status" value="1"/>
</dbReference>
<comment type="caution">
    <text evidence="3">The sequence shown here is derived from an EMBL/GenBank/DDBJ whole genome shotgun (WGS) entry which is preliminary data.</text>
</comment>
<dbReference type="RefSeq" id="WP_058964373.1">
    <property type="nucleotide sequence ID" value="NZ_CABKVM010000017.1"/>
</dbReference>
<dbReference type="InterPro" id="IPR001387">
    <property type="entry name" value="Cro/C1-type_HTH"/>
</dbReference>
<dbReference type="Proteomes" id="UP000295184">
    <property type="component" value="Unassembled WGS sequence"/>
</dbReference>
<dbReference type="SMART" id="SM00530">
    <property type="entry name" value="HTH_XRE"/>
    <property type="match status" value="1"/>
</dbReference>
<dbReference type="InterPro" id="IPR050807">
    <property type="entry name" value="TransReg_Diox_bact_type"/>
</dbReference>
<evidence type="ECO:0000313" key="4">
    <source>
        <dbReference type="Proteomes" id="UP000295184"/>
    </source>
</evidence>
<dbReference type="OrthoDB" id="371153at2"/>
<dbReference type="PROSITE" id="PS50943">
    <property type="entry name" value="HTH_CROC1"/>
    <property type="match status" value="1"/>
</dbReference>
<dbReference type="PANTHER" id="PTHR46797:SF1">
    <property type="entry name" value="METHYLPHOSPHONATE SYNTHASE"/>
    <property type="match status" value="1"/>
</dbReference>
<reference evidence="3 4" key="1">
    <citation type="submission" date="2019-03" db="EMBL/GenBank/DDBJ databases">
        <title>Genomic Encyclopedia of Type Strains, Phase IV (KMG-IV): sequencing the most valuable type-strain genomes for metagenomic binning, comparative biology and taxonomic classification.</title>
        <authorList>
            <person name="Goeker M."/>
        </authorList>
    </citation>
    <scope>NUCLEOTIDE SEQUENCE [LARGE SCALE GENOMIC DNA]</scope>
    <source>
        <strain evidence="3 4">DSM 100451</strain>
    </source>
</reference>
<dbReference type="Gene3D" id="1.10.260.40">
    <property type="entry name" value="lambda repressor-like DNA-binding domains"/>
    <property type="match status" value="1"/>
</dbReference>
<dbReference type="EMBL" id="SLUM01000019">
    <property type="protein sequence ID" value="TCL54911.1"/>
    <property type="molecule type" value="Genomic_DNA"/>
</dbReference>